<dbReference type="InterPro" id="IPR023213">
    <property type="entry name" value="CAT-like_dom_sf"/>
</dbReference>
<accession>A0A396ZG37</accession>
<feature type="domain" description="Condensation" evidence="1">
    <location>
        <begin position="70"/>
        <end position="477"/>
    </location>
</feature>
<dbReference type="Pfam" id="PF00668">
    <property type="entry name" value="Condensation"/>
    <property type="match status" value="1"/>
</dbReference>
<dbReference type="EMBL" id="QHCT01000001">
    <property type="protein sequence ID" value="RHX92458.1"/>
    <property type="molecule type" value="Genomic_DNA"/>
</dbReference>
<dbReference type="PANTHER" id="PTHR28037">
    <property type="entry name" value="ALCOHOL O-ACETYLTRANSFERASE 1-RELATED"/>
    <property type="match status" value="1"/>
</dbReference>
<dbReference type="SUPFAM" id="SSF52777">
    <property type="entry name" value="CoA-dependent acyltransferases"/>
    <property type="match status" value="2"/>
</dbReference>
<sequence length="483" mass="54443">MEFVLTISEVCSEGIPFKTKSPPDFAKRWISNRKLKIKTYMQVQNDQSTSEHMSERLLDKAESTFWLLDRVSSMNFAVIAEGEGDLKLEAVRKAIDSVQKNHPLANVQVELGNEFELRFRTKAGNQIPLKIFEFENEVWKKILADEMILPFSEGESPLIRAALFESKSGQWVFSLIFHHSIADGRSGSLFLSEVLKRIESNLNNNNILNYHKIPKSVLSLLQINEENPETENKTGVSEEITVRIASLPMFSKKNQEANPVLTDFQFSGVELKNLLSLCKKRGATLHGIIGASQLIALYSLFDTTEPILLNLSNPADLKPNLSEEIANDTLGLYITLLTLGIIIRQDSDPWTIAKEISTGLKTLIRNGKNDISFYELIPSANQILSKPNGIKILSNLLQRFPQASVLSNVGILPDLPKFEKFTVSNLSFTVHPSLSQSVFVSASTYQGKLTILLNHDSNRWDSEKFGIFKERFEEILRREANQS</sequence>
<dbReference type="Gene3D" id="3.30.559.10">
    <property type="entry name" value="Chloramphenicol acetyltransferase-like domain"/>
    <property type="match status" value="1"/>
</dbReference>
<organism evidence="2 3">
    <name type="scientific">Leptospira stimsonii</name>
    <dbReference type="NCBI Taxonomy" id="2202203"/>
    <lineage>
        <taxon>Bacteria</taxon>
        <taxon>Pseudomonadati</taxon>
        <taxon>Spirochaetota</taxon>
        <taxon>Spirochaetia</taxon>
        <taxon>Leptospirales</taxon>
        <taxon>Leptospiraceae</taxon>
        <taxon>Leptospira</taxon>
    </lineage>
</organism>
<proteinExistence type="predicted"/>
<dbReference type="GO" id="GO:0003824">
    <property type="term" value="F:catalytic activity"/>
    <property type="evidence" value="ECO:0007669"/>
    <property type="project" value="InterPro"/>
</dbReference>
<reference evidence="3" key="1">
    <citation type="submission" date="2018-05" db="EMBL/GenBank/DDBJ databases">
        <title>Leptospira yasudae sp. nov. and Leptospira stimsonii sp. nov., two pathogenic species of the genus Leptospira isolated from environmental sources.</title>
        <authorList>
            <person name="Casanovas-Massana A."/>
            <person name="Hamond C."/>
            <person name="Santos L.A."/>
            <person name="Hacker K.P."/>
            <person name="Balassiano I."/>
            <person name="Medeiros M.A."/>
            <person name="Reis M.G."/>
            <person name="Ko A.I."/>
            <person name="Wunder E.A."/>
        </authorList>
    </citation>
    <scope>NUCLEOTIDE SEQUENCE [LARGE SCALE GENOMIC DNA]</scope>
    <source>
        <strain evidence="3">Yale</strain>
    </source>
</reference>
<evidence type="ECO:0000313" key="3">
    <source>
        <dbReference type="Proteomes" id="UP000265798"/>
    </source>
</evidence>
<name>A0A396ZG37_9LEPT</name>
<dbReference type="InterPro" id="IPR052058">
    <property type="entry name" value="Alcohol_O-acetyltransferase"/>
</dbReference>
<evidence type="ECO:0000313" key="2">
    <source>
        <dbReference type="EMBL" id="RHX92458.1"/>
    </source>
</evidence>
<evidence type="ECO:0000259" key="1">
    <source>
        <dbReference type="Pfam" id="PF00668"/>
    </source>
</evidence>
<gene>
    <name evidence="2" type="ORF">DLM75_04525</name>
</gene>
<comment type="caution">
    <text evidence="2">The sequence shown here is derived from an EMBL/GenBank/DDBJ whole genome shotgun (WGS) entry which is preliminary data.</text>
</comment>
<dbReference type="Proteomes" id="UP000265798">
    <property type="component" value="Unassembled WGS sequence"/>
</dbReference>
<dbReference type="AlphaFoldDB" id="A0A396ZG37"/>
<protein>
    <submittedName>
        <fullName evidence="2">Condensation protein</fullName>
    </submittedName>
</protein>
<dbReference type="RefSeq" id="WP_118967292.1">
    <property type="nucleotide sequence ID" value="NZ_QHCT01000001.1"/>
</dbReference>
<dbReference type="Gene3D" id="3.30.559.30">
    <property type="entry name" value="Nonribosomal peptide synthetase, condensation domain"/>
    <property type="match status" value="1"/>
</dbReference>
<dbReference type="InterPro" id="IPR001242">
    <property type="entry name" value="Condensation_dom"/>
</dbReference>
<dbReference type="OrthoDB" id="344398at2"/>
<dbReference type="PANTHER" id="PTHR28037:SF1">
    <property type="entry name" value="ALCOHOL O-ACETYLTRANSFERASE 1-RELATED"/>
    <property type="match status" value="1"/>
</dbReference>